<evidence type="ECO:0000313" key="3">
    <source>
        <dbReference type="Proteomes" id="UP000654345"/>
    </source>
</evidence>
<keyword evidence="3" id="KW-1185">Reference proteome</keyword>
<organism evidence="2 3">
    <name type="scientific">Ktedonobacter robiniae</name>
    <dbReference type="NCBI Taxonomy" id="2778365"/>
    <lineage>
        <taxon>Bacteria</taxon>
        <taxon>Bacillati</taxon>
        <taxon>Chloroflexota</taxon>
        <taxon>Ktedonobacteria</taxon>
        <taxon>Ktedonobacterales</taxon>
        <taxon>Ktedonobacteraceae</taxon>
        <taxon>Ktedonobacter</taxon>
    </lineage>
</organism>
<evidence type="ECO:0000256" key="1">
    <source>
        <dbReference type="SAM" id="MobiDB-lite"/>
    </source>
</evidence>
<dbReference type="Proteomes" id="UP000654345">
    <property type="component" value="Unassembled WGS sequence"/>
</dbReference>
<name>A0ABQ3V405_9CHLR</name>
<sequence length="51" mass="5959">MFGLIPLHMIEETFSQNPKRGSKSISQDKAQPLGMRKGHKWGWKQYLPTHH</sequence>
<accession>A0ABQ3V405</accession>
<proteinExistence type="predicted"/>
<feature type="compositionally biased region" description="Polar residues" evidence="1">
    <location>
        <begin position="15"/>
        <end position="29"/>
    </location>
</feature>
<comment type="caution">
    <text evidence="2">The sequence shown here is derived from an EMBL/GenBank/DDBJ whole genome shotgun (WGS) entry which is preliminary data.</text>
</comment>
<feature type="region of interest" description="Disordered" evidence="1">
    <location>
        <begin position="15"/>
        <end position="39"/>
    </location>
</feature>
<evidence type="ECO:0000313" key="2">
    <source>
        <dbReference type="EMBL" id="GHO59292.1"/>
    </source>
</evidence>
<protein>
    <submittedName>
        <fullName evidence="2">Uncharacterized protein</fullName>
    </submittedName>
</protein>
<dbReference type="EMBL" id="BNJG01000003">
    <property type="protein sequence ID" value="GHO59292.1"/>
    <property type="molecule type" value="Genomic_DNA"/>
</dbReference>
<gene>
    <name evidence="2" type="ORF">KSB_77670</name>
</gene>
<reference evidence="2 3" key="1">
    <citation type="journal article" date="2021" name="Int. J. Syst. Evol. Microbiol.">
        <title>Reticulibacter mediterranei gen. nov., sp. nov., within the new family Reticulibacteraceae fam. nov., and Ktedonospora formicarum gen. nov., sp. nov., Ktedonobacter robiniae sp. nov., Dictyobacter formicarum sp. nov. and Dictyobacter arantiisoli sp. nov., belonging to the class Ktedonobacteria.</title>
        <authorList>
            <person name="Yabe S."/>
            <person name="Zheng Y."/>
            <person name="Wang C.M."/>
            <person name="Sakai Y."/>
            <person name="Abe K."/>
            <person name="Yokota A."/>
            <person name="Donadio S."/>
            <person name="Cavaletti L."/>
            <person name="Monciardini P."/>
        </authorList>
    </citation>
    <scope>NUCLEOTIDE SEQUENCE [LARGE SCALE GENOMIC DNA]</scope>
    <source>
        <strain evidence="2 3">SOSP1-30</strain>
    </source>
</reference>